<feature type="transmembrane region" description="Helical" evidence="1">
    <location>
        <begin position="34"/>
        <end position="64"/>
    </location>
</feature>
<organism evidence="2 3">
    <name type="scientific">Brachybacterium sacelli</name>
    <dbReference type="NCBI Taxonomy" id="173364"/>
    <lineage>
        <taxon>Bacteria</taxon>
        <taxon>Bacillati</taxon>
        <taxon>Actinomycetota</taxon>
        <taxon>Actinomycetes</taxon>
        <taxon>Micrococcales</taxon>
        <taxon>Dermabacteraceae</taxon>
        <taxon>Brachybacterium</taxon>
    </lineage>
</organism>
<keyword evidence="1" id="KW-0472">Membrane</keyword>
<accession>A0ABS4WXF1</accession>
<reference evidence="2 3" key="1">
    <citation type="submission" date="2021-03" db="EMBL/GenBank/DDBJ databases">
        <title>Sequencing the genomes of 1000 actinobacteria strains.</title>
        <authorList>
            <person name="Klenk H.-P."/>
        </authorList>
    </citation>
    <scope>NUCLEOTIDE SEQUENCE [LARGE SCALE GENOMIC DNA]</scope>
    <source>
        <strain evidence="2 3">DSM 14566</strain>
    </source>
</reference>
<evidence type="ECO:0008006" key="4">
    <source>
        <dbReference type="Google" id="ProtNLM"/>
    </source>
</evidence>
<protein>
    <recommendedName>
        <fullName evidence="4">ABC transporter permease</fullName>
    </recommendedName>
</protein>
<evidence type="ECO:0000256" key="1">
    <source>
        <dbReference type="SAM" id="Phobius"/>
    </source>
</evidence>
<feature type="transmembrane region" description="Helical" evidence="1">
    <location>
        <begin position="120"/>
        <end position="143"/>
    </location>
</feature>
<keyword evidence="1" id="KW-1133">Transmembrane helix</keyword>
<sequence>MSRRMAAPWAALIAMTISQIVILGQEGMPWRGEVFWSLITVEAGMLPALLITAVAVCVDARVAIDPQRMNLLATGDLRARYVTRYAATTAACFVAPVLVAGALVSLTWPEYWGYSPMASTVHLLVSLLSTLAILSVVLCVAVAGGIVGPIVGVLAALWLGVTALGEGGLVTIGSSTGSMLGFAPSWGSLAAQAVASVIAIGVSTWAVATWAPSIRGLSWRRIGAFAVLVILAASPALALTLYVPTTDGRLMCYGDGGQGMRTCVAEQHERLLDPLHERFEEFRAAAQDAGVEDALPHTVVESYTLTRTDTVQSNLRISGDVADWRPTNEELGAADPEVSRQSVAEELAMPSHCPQVSADVPPSDAFWKDYNDLTDAYLTLVDEEASSADQEAAAADIEEITPGLQQCDF</sequence>
<evidence type="ECO:0000313" key="2">
    <source>
        <dbReference type="EMBL" id="MBP2380863.1"/>
    </source>
</evidence>
<keyword evidence="1" id="KW-0812">Transmembrane</keyword>
<dbReference type="Proteomes" id="UP001519290">
    <property type="component" value="Unassembled WGS sequence"/>
</dbReference>
<evidence type="ECO:0000313" key="3">
    <source>
        <dbReference type="Proteomes" id="UP001519290"/>
    </source>
</evidence>
<feature type="transmembrane region" description="Helical" evidence="1">
    <location>
        <begin position="85"/>
        <end position="108"/>
    </location>
</feature>
<gene>
    <name evidence="2" type="ORF">JOF43_000820</name>
</gene>
<keyword evidence="3" id="KW-1185">Reference proteome</keyword>
<dbReference type="EMBL" id="JAGIOD010000001">
    <property type="protein sequence ID" value="MBP2380863.1"/>
    <property type="molecule type" value="Genomic_DNA"/>
</dbReference>
<feature type="transmembrane region" description="Helical" evidence="1">
    <location>
        <begin position="189"/>
        <end position="210"/>
    </location>
</feature>
<comment type="caution">
    <text evidence="2">The sequence shown here is derived from an EMBL/GenBank/DDBJ whole genome shotgun (WGS) entry which is preliminary data.</text>
</comment>
<feature type="transmembrane region" description="Helical" evidence="1">
    <location>
        <begin position="150"/>
        <end position="169"/>
    </location>
</feature>
<proteinExistence type="predicted"/>
<name>A0ABS4WXF1_9MICO</name>
<feature type="transmembrane region" description="Helical" evidence="1">
    <location>
        <begin position="222"/>
        <end position="243"/>
    </location>
</feature>
<dbReference type="RefSeq" id="WP_209899463.1">
    <property type="nucleotide sequence ID" value="NZ_BAAAJW010000004.1"/>
</dbReference>